<protein>
    <submittedName>
        <fullName evidence="4">Vacuolar protein sorting-associated protein 52 homolog</fullName>
    </submittedName>
</protein>
<organism evidence="3 4">
    <name type="scientific">Heterorhabditis bacteriophora</name>
    <name type="common">Entomopathogenic nematode worm</name>
    <dbReference type="NCBI Taxonomy" id="37862"/>
    <lineage>
        <taxon>Eukaryota</taxon>
        <taxon>Metazoa</taxon>
        <taxon>Ecdysozoa</taxon>
        <taxon>Nematoda</taxon>
        <taxon>Chromadorea</taxon>
        <taxon>Rhabditida</taxon>
        <taxon>Rhabditina</taxon>
        <taxon>Rhabditomorpha</taxon>
        <taxon>Strongyloidea</taxon>
        <taxon>Heterorhabditidae</taxon>
        <taxon>Heterorhabditis</taxon>
    </lineage>
</organism>
<reference evidence="4" key="1">
    <citation type="submission" date="2016-11" db="UniProtKB">
        <authorList>
            <consortium name="WormBaseParasite"/>
        </authorList>
    </citation>
    <scope>IDENTIFICATION</scope>
</reference>
<keyword evidence="1" id="KW-0812">Transmembrane</keyword>
<name>A0A1I7X4B4_HETBA</name>
<keyword evidence="1" id="KW-0472">Membrane</keyword>
<dbReference type="GO" id="GO:0007041">
    <property type="term" value="P:lysosomal transport"/>
    <property type="evidence" value="ECO:0007669"/>
    <property type="project" value="TreeGrafter"/>
</dbReference>
<dbReference type="WBParaSite" id="Hba_12267">
    <property type="protein sequence ID" value="Hba_12267"/>
    <property type="gene ID" value="Hba_12267"/>
</dbReference>
<dbReference type="GO" id="GO:0032456">
    <property type="term" value="P:endocytic recycling"/>
    <property type="evidence" value="ECO:0007669"/>
    <property type="project" value="TreeGrafter"/>
</dbReference>
<evidence type="ECO:0000313" key="4">
    <source>
        <dbReference type="WBParaSite" id="Hba_12267"/>
    </source>
</evidence>
<feature type="domain" description="Vps52 C-terminal" evidence="2">
    <location>
        <begin position="4"/>
        <end position="69"/>
    </location>
</feature>
<dbReference type="AlphaFoldDB" id="A0A1I7X4B4"/>
<keyword evidence="3" id="KW-1185">Reference proteome</keyword>
<evidence type="ECO:0000313" key="3">
    <source>
        <dbReference type="Proteomes" id="UP000095283"/>
    </source>
</evidence>
<dbReference type="GO" id="GO:0019905">
    <property type="term" value="F:syntaxin binding"/>
    <property type="evidence" value="ECO:0007669"/>
    <property type="project" value="TreeGrafter"/>
</dbReference>
<dbReference type="InterPro" id="IPR007258">
    <property type="entry name" value="Vps52"/>
</dbReference>
<keyword evidence="1" id="KW-1133">Transmembrane helix</keyword>
<proteinExistence type="predicted"/>
<dbReference type="GO" id="GO:0005829">
    <property type="term" value="C:cytosol"/>
    <property type="evidence" value="ECO:0007669"/>
    <property type="project" value="GOC"/>
</dbReference>
<dbReference type="PANTHER" id="PTHR14190">
    <property type="entry name" value="SUPPRESSOR OF ACTIN MUTATIONS 2/VACUOLAR PROTEIN SORTING 52"/>
    <property type="match status" value="1"/>
</dbReference>
<accession>A0A1I7X4B4</accession>
<feature type="transmembrane region" description="Helical" evidence="1">
    <location>
        <begin position="129"/>
        <end position="147"/>
    </location>
</feature>
<dbReference type="Pfam" id="PF20655">
    <property type="entry name" value="Vps52_C"/>
    <property type="match status" value="1"/>
</dbReference>
<dbReference type="GO" id="GO:0042147">
    <property type="term" value="P:retrograde transport, endosome to Golgi"/>
    <property type="evidence" value="ECO:0007669"/>
    <property type="project" value="TreeGrafter"/>
</dbReference>
<dbReference type="GO" id="GO:0006896">
    <property type="term" value="P:Golgi to vacuole transport"/>
    <property type="evidence" value="ECO:0007669"/>
    <property type="project" value="TreeGrafter"/>
</dbReference>
<sequence length="189" mass="21351">MEALLESCEDAVEQLLLRMTAVLPTQRDRLIFLINNYDLILNIIDERVVQDSRIHSIIHELEQKAIGEFVEATMTPHFSPLLSFVSECEPLVQQGHTHLLVRYNVMPIYKADVCLEVPIYNKSIDVHHYIMLMYLILLLCIITTSLSQMNGWPYYFGGQSGNSMGNVYSGNDLAGIYLLCNGIGCPGRG</sequence>
<evidence type="ECO:0000259" key="2">
    <source>
        <dbReference type="Pfam" id="PF20655"/>
    </source>
</evidence>
<dbReference type="InterPro" id="IPR048361">
    <property type="entry name" value="Vps52_C"/>
</dbReference>
<evidence type="ECO:0000256" key="1">
    <source>
        <dbReference type="SAM" id="Phobius"/>
    </source>
</evidence>
<dbReference type="GO" id="GO:0000938">
    <property type="term" value="C:GARP complex"/>
    <property type="evidence" value="ECO:0007669"/>
    <property type="project" value="TreeGrafter"/>
</dbReference>
<dbReference type="PANTHER" id="PTHR14190:SF7">
    <property type="entry name" value="VACUOLAR PROTEIN SORTING-ASSOCIATED PROTEIN 52 HOMOLOG"/>
    <property type="match status" value="1"/>
</dbReference>
<dbReference type="Proteomes" id="UP000095283">
    <property type="component" value="Unplaced"/>
</dbReference>